<proteinExistence type="predicted"/>
<evidence type="ECO:0000313" key="1">
    <source>
        <dbReference type="EMBL" id="XAG86223.1"/>
    </source>
</evidence>
<sequence>MQYAAVMLCPSGGVIRHEETQQVANVLIGDFESFDDAIHQACLDLNCQHLHKGVISKGQNKGGFMVITTQDLEAL</sequence>
<dbReference type="AlphaFoldDB" id="A0AAU6VIT2"/>
<protein>
    <submittedName>
        <fullName evidence="1">Uncharacterized protein</fullName>
    </submittedName>
</protein>
<dbReference type="EMBL" id="CP095351">
    <property type="protein sequence ID" value="XAG86223.1"/>
    <property type="molecule type" value="Genomic_DNA"/>
</dbReference>
<gene>
    <name evidence="1" type="ORF">MRM63_13610</name>
</gene>
<accession>A0AAU6VIT2</accession>
<reference evidence="1" key="1">
    <citation type="submission" date="2022-03" db="EMBL/GenBank/DDBJ databases">
        <title>Sea Food Isolates.</title>
        <authorList>
            <person name="Li c."/>
        </authorList>
    </citation>
    <scope>NUCLEOTIDE SEQUENCE</scope>
    <source>
        <strain evidence="1">19MO03SA05</strain>
    </source>
</reference>
<organism evidence="1">
    <name type="scientific">bacterium 19MO03SA05</name>
    <dbReference type="NCBI Taxonomy" id="2920620"/>
    <lineage>
        <taxon>Bacteria</taxon>
    </lineage>
</organism>
<name>A0AAU6VIT2_UNCXX</name>